<comment type="similarity">
    <text evidence="2">Belongs to the thioredoxin family.</text>
</comment>
<dbReference type="PANTHER" id="PTHR46115">
    <property type="entry name" value="THIOREDOXIN-LIKE PROTEIN 1"/>
    <property type="match status" value="1"/>
</dbReference>
<accession>A0A2W5SPJ7</accession>
<organism evidence="5 6">
    <name type="scientific">Archangium gephyra</name>
    <dbReference type="NCBI Taxonomy" id="48"/>
    <lineage>
        <taxon>Bacteria</taxon>
        <taxon>Pseudomonadati</taxon>
        <taxon>Myxococcota</taxon>
        <taxon>Myxococcia</taxon>
        <taxon>Myxococcales</taxon>
        <taxon>Cystobacterineae</taxon>
        <taxon>Archangiaceae</taxon>
        <taxon>Archangium</taxon>
    </lineage>
</organism>
<dbReference type="Gene3D" id="3.40.30.10">
    <property type="entry name" value="Glutaredoxin"/>
    <property type="match status" value="1"/>
</dbReference>
<proteinExistence type="inferred from homology"/>
<evidence type="ECO:0000313" key="6">
    <source>
        <dbReference type="Proteomes" id="UP000249061"/>
    </source>
</evidence>
<comment type="caution">
    <text evidence="5">The sequence shown here is derived from an EMBL/GenBank/DDBJ whole genome shotgun (WGS) entry which is preliminary data.</text>
</comment>
<dbReference type="InterPro" id="IPR005746">
    <property type="entry name" value="Thioredoxin"/>
</dbReference>
<evidence type="ECO:0000256" key="3">
    <source>
        <dbReference type="PIRSR" id="PIRSR000077-4"/>
    </source>
</evidence>
<dbReference type="PRINTS" id="PR00421">
    <property type="entry name" value="THIOREDOXIN"/>
</dbReference>
<reference evidence="5 6" key="1">
    <citation type="submission" date="2017-08" db="EMBL/GenBank/DDBJ databases">
        <title>Infants hospitalized years apart are colonized by the same room-sourced microbial strains.</title>
        <authorList>
            <person name="Brooks B."/>
            <person name="Olm M.R."/>
            <person name="Firek B.A."/>
            <person name="Baker R."/>
            <person name="Thomas B.C."/>
            <person name="Morowitz M.J."/>
            <person name="Banfield J.F."/>
        </authorList>
    </citation>
    <scope>NUCLEOTIDE SEQUENCE [LARGE SCALE GENOMIC DNA]</scope>
    <source>
        <strain evidence="5">S2_003_000_R2_14</strain>
    </source>
</reference>
<evidence type="ECO:0000256" key="1">
    <source>
        <dbReference type="ARBA" id="ARBA00023157"/>
    </source>
</evidence>
<dbReference type="Proteomes" id="UP000249061">
    <property type="component" value="Unassembled WGS sequence"/>
</dbReference>
<dbReference type="InterPro" id="IPR036249">
    <property type="entry name" value="Thioredoxin-like_sf"/>
</dbReference>
<evidence type="ECO:0000313" key="5">
    <source>
        <dbReference type="EMBL" id="PZR04862.1"/>
    </source>
</evidence>
<dbReference type="InterPro" id="IPR013766">
    <property type="entry name" value="Thioredoxin_domain"/>
</dbReference>
<dbReference type="PIRSF" id="PIRSF000077">
    <property type="entry name" value="Thioredoxin"/>
    <property type="match status" value="1"/>
</dbReference>
<dbReference type="AlphaFoldDB" id="A0A2W5SPJ7"/>
<dbReference type="Pfam" id="PF00085">
    <property type="entry name" value="Thioredoxin"/>
    <property type="match status" value="1"/>
</dbReference>
<feature type="domain" description="Thioredoxin" evidence="4">
    <location>
        <begin position="1"/>
        <end position="102"/>
    </location>
</feature>
<dbReference type="PROSITE" id="PS51352">
    <property type="entry name" value="THIOREDOXIN_2"/>
    <property type="match status" value="1"/>
</dbReference>
<gene>
    <name evidence="5" type="ORF">DI536_33490</name>
</gene>
<feature type="disulfide bond" description="Redox-active" evidence="3">
    <location>
        <begin position="29"/>
        <end position="32"/>
    </location>
</feature>
<name>A0A2W5SPJ7_9BACT</name>
<dbReference type="GO" id="GO:0015035">
    <property type="term" value="F:protein-disulfide reductase activity"/>
    <property type="evidence" value="ECO:0007669"/>
    <property type="project" value="InterPro"/>
</dbReference>
<keyword evidence="3" id="KW-0676">Redox-active center</keyword>
<evidence type="ECO:0000259" key="4">
    <source>
        <dbReference type="PROSITE" id="PS51352"/>
    </source>
</evidence>
<dbReference type="EMBL" id="QFQP01000051">
    <property type="protein sequence ID" value="PZR04862.1"/>
    <property type="molecule type" value="Genomic_DNA"/>
</dbReference>
<dbReference type="SUPFAM" id="SSF52833">
    <property type="entry name" value="Thioredoxin-like"/>
    <property type="match status" value="1"/>
</dbReference>
<evidence type="ECO:0000256" key="2">
    <source>
        <dbReference type="PIRNR" id="PIRNR000077"/>
    </source>
</evidence>
<keyword evidence="1 3" id="KW-1015">Disulfide bond</keyword>
<sequence>MLRTTDDLKFDTDVNSAPLVLVEFGGTWCPPCKALKPTLEAMSAERPEVPVLYVDVDESQAVTQRFGVRSIPTLIAFRNGKATGQIIGAVPRPKIEALLSQR</sequence>
<dbReference type="CDD" id="cd02947">
    <property type="entry name" value="TRX_family"/>
    <property type="match status" value="1"/>
</dbReference>
<protein>
    <recommendedName>
        <fullName evidence="2">Thioredoxin</fullName>
    </recommendedName>
</protein>